<comment type="subcellular location">
    <subcellularLocation>
        <location evidence="1">Endomembrane system</location>
        <topology evidence="1">Multi-pass membrane protein</topology>
    </subcellularLocation>
</comment>
<sequence>MIASLEQWARTIKRDVVALWMAARDPRVPWYAKAVAGGVAAYALSPIDLIPDFIPIIGYLDDLIIVPLGIMLAVKLVPDDLMQELRDEATRRAKPVSKTGFAFIVLVWTLAAIALLWVFWPNSA</sequence>
<name>A0A839U4Q2_9HYPH</name>
<dbReference type="GO" id="GO:0012505">
    <property type="term" value="C:endomembrane system"/>
    <property type="evidence" value="ECO:0007669"/>
    <property type="project" value="UniProtKB-SubCell"/>
</dbReference>
<dbReference type="InterPro" id="IPR010652">
    <property type="entry name" value="DUF1232"/>
</dbReference>
<protein>
    <submittedName>
        <fullName evidence="7">Uncharacterized membrane protein YkvA (DUF1232 family)</fullName>
    </submittedName>
</protein>
<evidence type="ECO:0000256" key="2">
    <source>
        <dbReference type="ARBA" id="ARBA00022692"/>
    </source>
</evidence>
<keyword evidence="4 5" id="KW-0472">Membrane</keyword>
<evidence type="ECO:0000256" key="3">
    <source>
        <dbReference type="ARBA" id="ARBA00022989"/>
    </source>
</evidence>
<comment type="caution">
    <text evidence="7">The sequence shown here is derived from an EMBL/GenBank/DDBJ whole genome shotgun (WGS) entry which is preliminary data.</text>
</comment>
<evidence type="ECO:0000259" key="6">
    <source>
        <dbReference type="Pfam" id="PF06803"/>
    </source>
</evidence>
<feature type="transmembrane region" description="Helical" evidence="5">
    <location>
        <begin position="99"/>
        <end position="120"/>
    </location>
</feature>
<gene>
    <name evidence="7" type="ORF">FHS21_002070</name>
</gene>
<evidence type="ECO:0000256" key="1">
    <source>
        <dbReference type="ARBA" id="ARBA00004127"/>
    </source>
</evidence>
<dbReference type="Pfam" id="PF06803">
    <property type="entry name" value="DUF1232"/>
    <property type="match status" value="1"/>
</dbReference>
<accession>A0A839U4Q2</accession>
<dbReference type="RefSeq" id="WP_183661792.1">
    <property type="nucleotide sequence ID" value="NZ_JACHXN010000005.1"/>
</dbReference>
<keyword evidence="8" id="KW-1185">Reference proteome</keyword>
<dbReference type="Proteomes" id="UP000554520">
    <property type="component" value="Unassembled WGS sequence"/>
</dbReference>
<evidence type="ECO:0000256" key="5">
    <source>
        <dbReference type="SAM" id="Phobius"/>
    </source>
</evidence>
<dbReference type="EMBL" id="JACHXN010000005">
    <property type="protein sequence ID" value="MBB3145658.1"/>
    <property type="molecule type" value="Genomic_DNA"/>
</dbReference>
<evidence type="ECO:0000256" key="4">
    <source>
        <dbReference type="ARBA" id="ARBA00023136"/>
    </source>
</evidence>
<organism evidence="7 8">
    <name type="scientific">Phyllobacterium trifolii</name>
    <dbReference type="NCBI Taxonomy" id="300193"/>
    <lineage>
        <taxon>Bacteria</taxon>
        <taxon>Pseudomonadati</taxon>
        <taxon>Pseudomonadota</taxon>
        <taxon>Alphaproteobacteria</taxon>
        <taxon>Hyphomicrobiales</taxon>
        <taxon>Phyllobacteriaceae</taxon>
        <taxon>Phyllobacterium</taxon>
    </lineage>
</organism>
<evidence type="ECO:0000313" key="7">
    <source>
        <dbReference type="EMBL" id="MBB3145658.1"/>
    </source>
</evidence>
<feature type="domain" description="DUF1232" evidence="6">
    <location>
        <begin position="32"/>
        <end position="68"/>
    </location>
</feature>
<evidence type="ECO:0000313" key="8">
    <source>
        <dbReference type="Proteomes" id="UP000554520"/>
    </source>
</evidence>
<reference evidence="7 8" key="1">
    <citation type="submission" date="2020-08" db="EMBL/GenBank/DDBJ databases">
        <title>Genomic Encyclopedia of Type Strains, Phase III (KMG-III): the genomes of soil and plant-associated and newly described type strains.</title>
        <authorList>
            <person name="Whitman W."/>
        </authorList>
    </citation>
    <scope>NUCLEOTIDE SEQUENCE [LARGE SCALE GENOMIC DNA]</scope>
    <source>
        <strain evidence="7 8">CECT 7015</strain>
    </source>
</reference>
<proteinExistence type="predicted"/>
<keyword evidence="2 5" id="KW-0812">Transmembrane</keyword>
<keyword evidence="3 5" id="KW-1133">Transmembrane helix</keyword>
<dbReference type="AlphaFoldDB" id="A0A839U4Q2"/>